<dbReference type="Proteomes" id="UP000434223">
    <property type="component" value="Unassembled WGS sequence"/>
</dbReference>
<protein>
    <recommendedName>
        <fullName evidence="3">Transcriptional regulator</fullName>
    </recommendedName>
</protein>
<organism evidence="1 2">
    <name type="scientific">Hungatella hathewayi</name>
    <dbReference type="NCBI Taxonomy" id="154046"/>
    <lineage>
        <taxon>Bacteria</taxon>
        <taxon>Bacillati</taxon>
        <taxon>Bacillota</taxon>
        <taxon>Clostridia</taxon>
        <taxon>Lachnospirales</taxon>
        <taxon>Lachnospiraceae</taxon>
        <taxon>Hungatella</taxon>
    </lineage>
</organism>
<dbReference type="InterPro" id="IPR036390">
    <property type="entry name" value="WH_DNA-bd_sf"/>
</dbReference>
<gene>
    <name evidence="1" type="ORF">GNE07_10605</name>
</gene>
<evidence type="ECO:0000313" key="2">
    <source>
        <dbReference type="Proteomes" id="UP000434223"/>
    </source>
</evidence>
<dbReference type="RefSeq" id="WP_055651225.1">
    <property type="nucleotide sequence ID" value="NZ_CZAZ01000023.1"/>
</dbReference>
<proteinExistence type="predicted"/>
<sequence length="441" mass="49327">MSCKTALISSAEHCDYIRGIMKNIELNYELDYVVCPSFRDLPNVFAEIQNQYDAFCTTGAFAREAILRTHGAAEKPFVSISESPAEFYQILFHLLYEDRTCDLSRIVFDHSLWIPGLEVITALDYAKGSVRFDDKKRMEFLDRFPLEELLDADRTIVENAKARWADDAFDLIICRHSYAYAFLKENGIPCQFAYPTPDNVIDTLVHLQDELSLMQMNDNLPGVVYLTSPSMQAASAEDIVPESIELQRCLLDFDQEYTTGLMMKKALGGFELYTTRRTLQRITDNFTQCRLCTYMLGRLGLELSVGYGIGRDVMSARTHALEAYNLSVKSGKSYVIGCSGSAPRVLEGAGAPTADEVSEKLKKASQDTGLSVMTLQRIRSAVDLQGNSDITTQDLAGTLQVTVANANRFVNHLLSAGYAEVVGEKKAPLRGRPTRVYRIEL</sequence>
<name>A0AAW9WFU3_9FIRM</name>
<dbReference type="AlphaFoldDB" id="A0AAW9WFU3"/>
<comment type="caution">
    <text evidence="1">The sequence shown here is derived from an EMBL/GenBank/DDBJ whole genome shotgun (WGS) entry which is preliminary data.</text>
</comment>
<dbReference type="SUPFAM" id="SSF46785">
    <property type="entry name" value="Winged helix' DNA-binding domain"/>
    <property type="match status" value="1"/>
</dbReference>
<reference evidence="1 2" key="1">
    <citation type="submission" date="2019-09" db="EMBL/GenBank/DDBJ databases">
        <title>Draft genome sequencing of Hungatella hathewayi 123Y-2.</title>
        <authorList>
            <person name="Lv Q."/>
            <person name="Li S."/>
        </authorList>
    </citation>
    <scope>NUCLEOTIDE SEQUENCE [LARGE SCALE GENOMIC DNA]</scope>
    <source>
        <strain evidence="1 2">123Y-2</strain>
    </source>
</reference>
<accession>A0AAW9WFU3</accession>
<evidence type="ECO:0008006" key="3">
    <source>
        <dbReference type="Google" id="ProtNLM"/>
    </source>
</evidence>
<evidence type="ECO:0000313" key="1">
    <source>
        <dbReference type="EMBL" id="MUB63511.1"/>
    </source>
</evidence>
<dbReference type="EMBL" id="WNME01000005">
    <property type="protein sequence ID" value="MUB63511.1"/>
    <property type="molecule type" value="Genomic_DNA"/>
</dbReference>